<dbReference type="Gene3D" id="3.30.420.10">
    <property type="entry name" value="Ribonuclease H-like superfamily/Ribonuclease H"/>
    <property type="match status" value="1"/>
</dbReference>
<dbReference type="SUPFAM" id="SSF53098">
    <property type="entry name" value="Ribonuclease H-like"/>
    <property type="match status" value="1"/>
</dbReference>
<dbReference type="InterPro" id="IPR050900">
    <property type="entry name" value="Transposase_IS3/IS150/IS904"/>
</dbReference>
<gene>
    <name evidence="2" type="ORF">SAMN05216552_1004274</name>
</gene>
<dbReference type="Pfam" id="PF06627">
    <property type="entry name" value="DUF1153"/>
    <property type="match status" value="1"/>
</dbReference>
<evidence type="ECO:0000259" key="1">
    <source>
        <dbReference type="PROSITE" id="PS50994"/>
    </source>
</evidence>
<dbReference type="PANTHER" id="PTHR46889:SF4">
    <property type="entry name" value="TRANSPOSASE INSO FOR INSERTION SEQUENCE ELEMENT IS911B-RELATED"/>
    <property type="match status" value="1"/>
</dbReference>
<proteinExistence type="predicted"/>
<feature type="domain" description="Integrase catalytic" evidence="1">
    <location>
        <begin position="128"/>
        <end position="237"/>
    </location>
</feature>
<dbReference type="Gene3D" id="1.10.10.10">
    <property type="entry name" value="Winged helix-like DNA-binding domain superfamily/Winged helix DNA-binding domain"/>
    <property type="match status" value="1"/>
</dbReference>
<dbReference type="Proteomes" id="UP000199391">
    <property type="component" value="Unassembled WGS sequence"/>
</dbReference>
<dbReference type="InterPro" id="IPR009534">
    <property type="entry name" value="DUF1153"/>
</dbReference>
<dbReference type="STRING" id="1035707.SAMN05216552_1004274"/>
<dbReference type="InterPro" id="IPR010921">
    <property type="entry name" value="Trp_repressor/repl_initiator"/>
</dbReference>
<dbReference type="InterPro" id="IPR036397">
    <property type="entry name" value="RNaseH_sf"/>
</dbReference>
<dbReference type="Pfam" id="PF00665">
    <property type="entry name" value="rve"/>
    <property type="match status" value="1"/>
</dbReference>
<dbReference type="AlphaFoldDB" id="A0A1I7H254"/>
<dbReference type="GO" id="GO:0043565">
    <property type="term" value="F:sequence-specific DNA binding"/>
    <property type="evidence" value="ECO:0007669"/>
    <property type="project" value="InterPro"/>
</dbReference>
<name>A0A1I7H254_9BURK</name>
<dbReference type="SUPFAM" id="SSF48295">
    <property type="entry name" value="TrpR-like"/>
    <property type="match status" value="1"/>
</dbReference>
<dbReference type="InterPro" id="IPR036388">
    <property type="entry name" value="WH-like_DNA-bd_sf"/>
</dbReference>
<dbReference type="PANTHER" id="PTHR46889">
    <property type="entry name" value="TRANSPOSASE INSF FOR INSERTION SEQUENCE IS3B-RELATED"/>
    <property type="match status" value="1"/>
</dbReference>
<reference evidence="3" key="1">
    <citation type="submission" date="2016-10" db="EMBL/GenBank/DDBJ databases">
        <authorList>
            <person name="Varghese N."/>
            <person name="Submissions S."/>
        </authorList>
    </citation>
    <scope>NUCLEOTIDE SEQUENCE [LARGE SCALE GENOMIC DNA]</scope>
    <source>
        <strain evidence="3">CGMCC 1.11014</strain>
    </source>
</reference>
<dbReference type="InterPro" id="IPR012337">
    <property type="entry name" value="RNaseH-like_sf"/>
</dbReference>
<evidence type="ECO:0000313" key="3">
    <source>
        <dbReference type="Proteomes" id="UP000199391"/>
    </source>
</evidence>
<dbReference type="PROSITE" id="PS50994">
    <property type="entry name" value="INTEGRASE"/>
    <property type="match status" value="1"/>
</dbReference>
<dbReference type="EMBL" id="FPBO01000004">
    <property type="protein sequence ID" value="SFU54750.1"/>
    <property type="molecule type" value="Genomic_DNA"/>
</dbReference>
<evidence type="ECO:0000313" key="2">
    <source>
        <dbReference type="EMBL" id="SFU54750.1"/>
    </source>
</evidence>
<protein>
    <recommendedName>
        <fullName evidence="1">Integrase catalytic domain-containing protein</fullName>
    </recommendedName>
</protein>
<accession>A0A1I7H254</accession>
<sequence length="342" mass="38169">MSTKRWTAKRKSALVLEIIQGKTTVAEASRAYDLAPSEVEAWVDDGKRGMENALRANPLDVREQYERQIKELQEAYGEAMLEPGVRKKLHHLLGMNKNTVQRIFQLKGWQVRKRAIGFRPRIQALPSVAQAPNERWSTDMCKIWAGKDGWATLALVIDCHTRELLGWHLSRSGKACTASSALEHALIARFGTLGRVPAPFLPRSDNGLVFTSRGFTALVRGYGLRQEFITPHCPRQKEWASYCTLCGWLNGDKCRGGRTVTPTLSLDEDDVAKRFEQATMLIAVTMLAQESILPPQVYRCRANGELSGELVGGQHAALAQTNETGLEMVGIADDDDLLVRER</sequence>
<keyword evidence="3" id="KW-1185">Reference proteome</keyword>
<organism evidence="2 3">
    <name type="scientific">Pseudoduganella namucuonensis</name>
    <dbReference type="NCBI Taxonomy" id="1035707"/>
    <lineage>
        <taxon>Bacteria</taxon>
        <taxon>Pseudomonadati</taxon>
        <taxon>Pseudomonadota</taxon>
        <taxon>Betaproteobacteria</taxon>
        <taxon>Burkholderiales</taxon>
        <taxon>Oxalobacteraceae</taxon>
        <taxon>Telluria group</taxon>
        <taxon>Pseudoduganella</taxon>
    </lineage>
</organism>
<feature type="non-terminal residue" evidence="2">
    <location>
        <position position="342"/>
    </location>
</feature>
<dbReference type="InterPro" id="IPR001584">
    <property type="entry name" value="Integrase_cat-core"/>
</dbReference>
<dbReference type="GO" id="GO:0015074">
    <property type="term" value="P:DNA integration"/>
    <property type="evidence" value="ECO:0007669"/>
    <property type="project" value="InterPro"/>
</dbReference>